<protein>
    <recommendedName>
        <fullName evidence="4">DUF2291 domain-containing protein</fullName>
    </recommendedName>
</protein>
<evidence type="ECO:0000313" key="3">
    <source>
        <dbReference type="Proteomes" id="UP000628984"/>
    </source>
</evidence>
<evidence type="ECO:0008006" key="4">
    <source>
        <dbReference type="Google" id="ProtNLM"/>
    </source>
</evidence>
<keyword evidence="3" id="KW-1185">Reference proteome</keyword>
<comment type="caution">
    <text evidence="2">The sequence shown here is derived from an EMBL/GenBank/DDBJ whole genome shotgun (WGS) entry which is preliminary data.</text>
</comment>
<organism evidence="2 3">
    <name type="scientific">Gemmobacter lanyuensis</name>
    <dbReference type="NCBI Taxonomy" id="1054497"/>
    <lineage>
        <taxon>Bacteria</taxon>
        <taxon>Pseudomonadati</taxon>
        <taxon>Pseudomonadota</taxon>
        <taxon>Alphaproteobacteria</taxon>
        <taxon>Rhodobacterales</taxon>
        <taxon>Paracoccaceae</taxon>
        <taxon>Gemmobacter</taxon>
    </lineage>
</organism>
<proteinExistence type="predicted"/>
<dbReference type="RefSeq" id="WP_189631978.1">
    <property type="nucleotide sequence ID" value="NZ_BMYQ01000001.1"/>
</dbReference>
<dbReference type="EMBL" id="BMYQ01000001">
    <property type="protein sequence ID" value="GGW21541.1"/>
    <property type="molecule type" value="Genomic_DNA"/>
</dbReference>
<reference evidence="2" key="1">
    <citation type="journal article" date="2014" name="Int. J. Syst. Evol. Microbiol.">
        <title>Complete genome sequence of Corynebacterium casei LMG S-19264T (=DSM 44701T), isolated from a smear-ripened cheese.</title>
        <authorList>
            <consortium name="US DOE Joint Genome Institute (JGI-PGF)"/>
            <person name="Walter F."/>
            <person name="Albersmeier A."/>
            <person name="Kalinowski J."/>
            <person name="Ruckert C."/>
        </authorList>
    </citation>
    <scope>NUCLEOTIDE SEQUENCE</scope>
    <source>
        <strain evidence="2">KCTC 23714</strain>
    </source>
</reference>
<evidence type="ECO:0000313" key="2">
    <source>
        <dbReference type="EMBL" id="GGW21541.1"/>
    </source>
</evidence>
<name>A0A918MH13_9RHOB</name>
<reference evidence="2" key="2">
    <citation type="submission" date="2020-09" db="EMBL/GenBank/DDBJ databases">
        <authorList>
            <person name="Sun Q."/>
            <person name="Kim S."/>
        </authorList>
    </citation>
    <scope>NUCLEOTIDE SEQUENCE</scope>
    <source>
        <strain evidence="2">KCTC 23714</strain>
    </source>
</reference>
<accession>A0A918MH13</accession>
<feature type="signal peptide" evidence="1">
    <location>
        <begin position="1"/>
        <end position="20"/>
    </location>
</feature>
<gene>
    <name evidence="2" type="ORF">GCM10011452_02380</name>
</gene>
<feature type="chain" id="PRO_5037574629" description="DUF2291 domain-containing protein" evidence="1">
    <location>
        <begin position="21"/>
        <end position="190"/>
    </location>
</feature>
<dbReference type="AlphaFoldDB" id="A0A918MH13"/>
<keyword evidence="1" id="KW-0732">Signal</keyword>
<dbReference type="Proteomes" id="UP000628984">
    <property type="component" value="Unassembled WGS sequence"/>
</dbReference>
<sequence>MKLFRLAVLPLALMTTAAYASEYDAAMRAYLDSSIRTWANDPVLVAAINAANTERAGIDQARIDNMDTAWRAEVGQADSPTITPILTSAAADFLRTQIDSSGGKITEVFITDNVGLNVAVSAPTSDMWQGDEDKFSKVFSAGPDAVLLGEIELDESTQTYQGQISISITDPATSQVIGTMTIGLNAEALM</sequence>
<evidence type="ECO:0000256" key="1">
    <source>
        <dbReference type="SAM" id="SignalP"/>
    </source>
</evidence>